<protein>
    <submittedName>
        <fullName evidence="1">Uncharacterized protein</fullName>
    </submittedName>
</protein>
<organism evidence="1 2">
    <name type="scientific">Boeremia exigua</name>
    <dbReference type="NCBI Taxonomy" id="749465"/>
    <lineage>
        <taxon>Eukaryota</taxon>
        <taxon>Fungi</taxon>
        <taxon>Dikarya</taxon>
        <taxon>Ascomycota</taxon>
        <taxon>Pezizomycotina</taxon>
        <taxon>Dothideomycetes</taxon>
        <taxon>Pleosporomycetidae</taxon>
        <taxon>Pleosporales</taxon>
        <taxon>Pleosporineae</taxon>
        <taxon>Didymellaceae</taxon>
        <taxon>Boeremia</taxon>
    </lineage>
</organism>
<name>A0ACC2I3L5_9PLEO</name>
<evidence type="ECO:0000313" key="1">
    <source>
        <dbReference type="EMBL" id="KAJ8109907.1"/>
    </source>
</evidence>
<dbReference type="EMBL" id="JAPHNI010000556">
    <property type="protein sequence ID" value="KAJ8109907.1"/>
    <property type="molecule type" value="Genomic_DNA"/>
</dbReference>
<accession>A0ACC2I3L5</accession>
<dbReference type="Proteomes" id="UP001153331">
    <property type="component" value="Unassembled WGS sequence"/>
</dbReference>
<evidence type="ECO:0000313" key="2">
    <source>
        <dbReference type="Proteomes" id="UP001153331"/>
    </source>
</evidence>
<reference evidence="1" key="1">
    <citation type="submission" date="2022-11" db="EMBL/GenBank/DDBJ databases">
        <title>Genome Sequence of Boeremia exigua.</title>
        <authorList>
            <person name="Buettner E."/>
        </authorList>
    </citation>
    <scope>NUCLEOTIDE SEQUENCE</scope>
    <source>
        <strain evidence="1">CU02</strain>
    </source>
</reference>
<gene>
    <name evidence="1" type="ORF">OPT61_g7110</name>
</gene>
<sequence>MYITTDPWLLELCVAAIGQAAHPSCHDARDRPQPASFPAGSKPPDNSRLKHSNVDAARQHRAYSAVQSMSHVGAVVQTDGVSLALYRNGLTRSYTKAPSNTCAASLVRHRKLNVTAITRQFTAVHRLSCSEVTPTVESDEL</sequence>
<comment type="caution">
    <text evidence="1">The sequence shown here is derived from an EMBL/GenBank/DDBJ whole genome shotgun (WGS) entry which is preliminary data.</text>
</comment>
<proteinExistence type="predicted"/>
<keyword evidence="2" id="KW-1185">Reference proteome</keyword>